<dbReference type="Proteomes" id="UP000326396">
    <property type="component" value="Linkage Group LG5"/>
</dbReference>
<evidence type="ECO:0000313" key="2">
    <source>
        <dbReference type="Proteomes" id="UP000326396"/>
    </source>
</evidence>
<proteinExistence type="predicted"/>
<keyword evidence="2" id="KW-1185">Reference proteome</keyword>
<comment type="caution">
    <text evidence="1">The sequence shown here is derived from an EMBL/GenBank/DDBJ whole genome shotgun (WGS) entry which is preliminary data.</text>
</comment>
<accession>A0A5N6MM00</accession>
<protein>
    <submittedName>
        <fullName evidence="1">Uncharacterized protein</fullName>
    </submittedName>
</protein>
<evidence type="ECO:0000313" key="1">
    <source>
        <dbReference type="EMBL" id="KAD3640324.1"/>
    </source>
</evidence>
<gene>
    <name evidence="1" type="ORF">E3N88_29547</name>
</gene>
<name>A0A5N6MM00_9ASTR</name>
<dbReference type="AlphaFoldDB" id="A0A5N6MM00"/>
<reference evidence="1 2" key="1">
    <citation type="submission" date="2019-05" db="EMBL/GenBank/DDBJ databases">
        <title>Mikania micrantha, genome provides insights into the molecular mechanism of rapid growth.</title>
        <authorList>
            <person name="Liu B."/>
        </authorList>
    </citation>
    <scope>NUCLEOTIDE SEQUENCE [LARGE SCALE GENOMIC DNA]</scope>
    <source>
        <strain evidence="1">NLD-2019</strain>
        <tissue evidence="1">Leaf</tissue>
    </source>
</reference>
<sequence length="73" mass="8630">MSNDLRSWFYKSSERRRECVKMTDADDDKALDVVYSFERGFVDVAVLTTKFVMLKANLLKIEMLTIFQRILQC</sequence>
<organism evidence="1 2">
    <name type="scientific">Mikania micrantha</name>
    <name type="common">bitter vine</name>
    <dbReference type="NCBI Taxonomy" id="192012"/>
    <lineage>
        <taxon>Eukaryota</taxon>
        <taxon>Viridiplantae</taxon>
        <taxon>Streptophyta</taxon>
        <taxon>Embryophyta</taxon>
        <taxon>Tracheophyta</taxon>
        <taxon>Spermatophyta</taxon>
        <taxon>Magnoliopsida</taxon>
        <taxon>eudicotyledons</taxon>
        <taxon>Gunneridae</taxon>
        <taxon>Pentapetalae</taxon>
        <taxon>asterids</taxon>
        <taxon>campanulids</taxon>
        <taxon>Asterales</taxon>
        <taxon>Asteraceae</taxon>
        <taxon>Asteroideae</taxon>
        <taxon>Heliantheae alliance</taxon>
        <taxon>Eupatorieae</taxon>
        <taxon>Mikania</taxon>
    </lineage>
</organism>
<dbReference type="EMBL" id="SZYD01000015">
    <property type="protein sequence ID" value="KAD3640324.1"/>
    <property type="molecule type" value="Genomic_DNA"/>
</dbReference>